<dbReference type="Pfam" id="PF04218">
    <property type="entry name" value="CENP-B_N"/>
    <property type="match status" value="1"/>
</dbReference>
<evidence type="ECO:0000313" key="3">
    <source>
        <dbReference type="EnsemblProtists" id="Phyra79242"/>
    </source>
</evidence>
<keyword evidence="4" id="KW-1185">Reference proteome</keyword>
<evidence type="ECO:0000259" key="2">
    <source>
        <dbReference type="Pfam" id="PF04218"/>
    </source>
</evidence>
<dbReference type="InParanoid" id="H3GQY2"/>
<reference evidence="4" key="1">
    <citation type="journal article" date="2006" name="Science">
        <title>Phytophthora genome sequences uncover evolutionary origins and mechanisms of pathogenesis.</title>
        <authorList>
            <person name="Tyler B.M."/>
            <person name="Tripathy S."/>
            <person name="Zhang X."/>
            <person name="Dehal P."/>
            <person name="Jiang R.H."/>
            <person name="Aerts A."/>
            <person name="Arredondo F.D."/>
            <person name="Baxter L."/>
            <person name="Bensasson D."/>
            <person name="Beynon J.L."/>
            <person name="Chapman J."/>
            <person name="Damasceno C.M."/>
            <person name="Dorrance A.E."/>
            <person name="Dou D."/>
            <person name="Dickerman A.W."/>
            <person name="Dubchak I.L."/>
            <person name="Garbelotto M."/>
            <person name="Gijzen M."/>
            <person name="Gordon S.G."/>
            <person name="Govers F."/>
            <person name="Grunwald N.J."/>
            <person name="Huang W."/>
            <person name="Ivors K.L."/>
            <person name="Jones R.W."/>
            <person name="Kamoun S."/>
            <person name="Krampis K."/>
            <person name="Lamour K.H."/>
            <person name="Lee M.K."/>
            <person name="McDonald W.H."/>
            <person name="Medina M."/>
            <person name="Meijer H.J."/>
            <person name="Nordberg E.K."/>
            <person name="Maclean D.J."/>
            <person name="Ospina-Giraldo M.D."/>
            <person name="Morris P.F."/>
            <person name="Phuntumart V."/>
            <person name="Putnam N.H."/>
            <person name="Rash S."/>
            <person name="Rose J.K."/>
            <person name="Sakihama Y."/>
            <person name="Salamov A.A."/>
            <person name="Savidor A."/>
            <person name="Scheuring C.F."/>
            <person name="Smith B.M."/>
            <person name="Sobral B.W."/>
            <person name="Terry A."/>
            <person name="Torto-Alalibo T.A."/>
            <person name="Win J."/>
            <person name="Xu Z."/>
            <person name="Zhang H."/>
            <person name="Grigoriev I.V."/>
            <person name="Rokhsar D.S."/>
            <person name="Boore J.L."/>
        </authorList>
    </citation>
    <scope>NUCLEOTIDE SEQUENCE [LARGE SCALE GENOMIC DNA]</scope>
    <source>
        <strain evidence="4">Pr102</strain>
    </source>
</reference>
<feature type="region of interest" description="Disordered" evidence="1">
    <location>
        <begin position="185"/>
        <end position="204"/>
    </location>
</feature>
<dbReference type="eggNOG" id="ENOG502QQ11">
    <property type="taxonomic scope" value="Eukaryota"/>
</dbReference>
<protein>
    <recommendedName>
        <fullName evidence="2">HTH psq-type domain-containing protein</fullName>
    </recommendedName>
</protein>
<dbReference type="VEuPathDB" id="FungiDB:KRP23_2552"/>
<dbReference type="VEuPathDB" id="FungiDB:KRP22_7590"/>
<sequence length="404" mass="47183">MARGKADRALTVGKKLEIIEEVDRTGMIAATAQKYGVKTGQIRDWKKNVERLRATDPSRLVCASTIQRGHLVFNETYAQYWVGYNKFCSSHTNYDTLKDALRVTHKDVLREGVNGFNYPATVDPTATHALECPDSNGFYHTEDTKTMYVKDMTMLRDQLREFFDQNPFPTKYLYFVTRIDFVKPESSETDEEQDASKTDRDPDKSVGIEDVISFYVAICGNGSVMVPMSIFPPVEEWHWERKKSVKLRHAHSMHRDKMNDPNEALQFFSVTWKKFYEEEAKYSDKFAFMLDYNIDEFKAPEFLDGLKQLEGYNKYWTTFYSMRNPLHLSRFDVTLSTFVIEEWRAILRMKKSSQPNDYRKCVAFWFYSAWEFFAGDHARAAFRSGNMYLEDKTAWGVETDANVV</sequence>
<dbReference type="EMBL" id="DS566035">
    <property type="status" value="NOT_ANNOTATED_CDS"/>
    <property type="molecule type" value="Genomic_DNA"/>
</dbReference>
<dbReference type="Proteomes" id="UP000005238">
    <property type="component" value="Unassembled WGS sequence"/>
</dbReference>
<dbReference type="InterPro" id="IPR009057">
    <property type="entry name" value="Homeodomain-like_sf"/>
</dbReference>
<dbReference type="EnsemblProtists" id="Phyra79242">
    <property type="protein sequence ID" value="Phyra79242"/>
    <property type="gene ID" value="Phyra79242"/>
</dbReference>
<accession>H3GQY2</accession>
<evidence type="ECO:0000313" key="4">
    <source>
        <dbReference type="Proteomes" id="UP000005238"/>
    </source>
</evidence>
<dbReference type="RefSeq" id="XP_067749902.1">
    <property type="nucleotide sequence ID" value="XM_067887303.1"/>
</dbReference>
<dbReference type="InterPro" id="IPR007889">
    <property type="entry name" value="HTH_Psq"/>
</dbReference>
<feature type="compositionally biased region" description="Basic and acidic residues" evidence="1">
    <location>
        <begin position="194"/>
        <end position="204"/>
    </location>
</feature>
<evidence type="ECO:0000256" key="1">
    <source>
        <dbReference type="SAM" id="MobiDB-lite"/>
    </source>
</evidence>
<dbReference type="AlphaFoldDB" id="H3GQY2"/>
<dbReference type="OrthoDB" id="97449at2759"/>
<dbReference type="SUPFAM" id="SSF46689">
    <property type="entry name" value="Homeodomain-like"/>
    <property type="match status" value="1"/>
</dbReference>
<organism evidence="3 4">
    <name type="scientific">Phytophthora ramorum</name>
    <name type="common">Sudden oak death agent</name>
    <dbReference type="NCBI Taxonomy" id="164328"/>
    <lineage>
        <taxon>Eukaryota</taxon>
        <taxon>Sar</taxon>
        <taxon>Stramenopiles</taxon>
        <taxon>Oomycota</taxon>
        <taxon>Peronosporomycetes</taxon>
        <taxon>Peronosporales</taxon>
        <taxon>Peronosporaceae</taxon>
        <taxon>Phytophthora</taxon>
    </lineage>
</organism>
<name>H3GQY2_PHYRM</name>
<reference evidence="3" key="2">
    <citation type="submission" date="2015-06" db="UniProtKB">
        <authorList>
            <consortium name="EnsemblProtists"/>
        </authorList>
    </citation>
    <scope>IDENTIFICATION</scope>
    <source>
        <strain evidence="3">Pr102</strain>
    </source>
</reference>
<dbReference type="GeneID" id="94223118"/>
<proteinExistence type="predicted"/>
<dbReference type="HOGENOM" id="CLU_659696_0_0_1"/>
<feature type="domain" description="HTH psq-type" evidence="2">
    <location>
        <begin position="8"/>
        <end position="54"/>
    </location>
</feature>
<dbReference type="OMA" id="FRSCNMY"/>
<dbReference type="GO" id="GO:0003677">
    <property type="term" value="F:DNA binding"/>
    <property type="evidence" value="ECO:0007669"/>
    <property type="project" value="InterPro"/>
</dbReference>